<dbReference type="Pfam" id="PF02178">
    <property type="entry name" value="AT_hook"/>
    <property type="match status" value="2"/>
</dbReference>
<sequence>MARGQQLGVAASRTCTLAAVTVAAAVLSTCLRPGHAAASSPGLGFCSGPGSFLPGTQQRAVCRGGPLGSRGVGQPLWKVSGAGTASLGAGFNVRLSGVQTATSMAFLELEEEERRDYRRADIMGERLFVTGLAPTVDDVRLYLAFQNCGKILEAHVAKPGLGYVLFEDIESADQAVDKMDREQVGGREIKVKRARGFYIRMEAEARRNAEKKQREREMLGAVLQNEIASRLRAAEEEHFAAQGVSVGEHLRSFDMMQTKKEILRELTQEAMNSRSVRRRGGSPEGMDNTLSLTGDRASFDEVHEVVGEQKESQGDYKSQLADQERIRKQAMMEIMVEGDKLSKAERSQSLDKTINMAQLIKERMDQIKRYEMLCENKELLGNITFTAAATPNSRTLVTDEKLAEERAAESGVAYSDGGSDSEDDGEEIDVTDDEVALINAIDQTHLEAQQRRLPSKVASPASAELSVHSDGREDMQRGRTATREKKSEVDLTGILHMGDAEFERLYAPAGRSRAGAAERGAKRLAKAKAACKNQPGGSQTSTAKVSSGGAAEGKPKRKRGRPPLTEDQKKRKPAYVPTGRPRGRPRKNA</sequence>
<dbReference type="InterPro" id="IPR017956">
    <property type="entry name" value="AT_hook_DNA-bd_motif"/>
</dbReference>
<feature type="compositionally biased region" description="Polar residues" evidence="2">
    <location>
        <begin position="535"/>
        <end position="545"/>
    </location>
</feature>
<dbReference type="AlphaFoldDB" id="A0A6U2DDX8"/>
<dbReference type="EMBL" id="HBFK01035075">
    <property type="protein sequence ID" value="CAD8754750.1"/>
    <property type="molecule type" value="Transcribed_RNA"/>
</dbReference>
<evidence type="ECO:0000256" key="3">
    <source>
        <dbReference type="SAM" id="SignalP"/>
    </source>
</evidence>
<dbReference type="PROSITE" id="PS50102">
    <property type="entry name" value="RRM"/>
    <property type="match status" value="1"/>
</dbReference>
<feature type="domain" description="RRM" evidence="4">
    <location>
        <begin position="125"/>
        <end position="196"/>
    </location>
</feature>
<feature type="compositionally biased region" description="Basic and acidic residues" evidence="2">
    <location>
        <begin position="467"/>
        <end position="487"/>
    </location>
</feature>
<name>A0A6U2DDX8_HEMAN</name>
<feature type="signal peptide" evidence="3">
    <location>
        <begin position="1"/>
        <end position="36"/>
    </location>
</feature>
<protein>
    <recommendedName>
        <fullName evidence="4">RRM domain-containing protein</fullName>
    </recommendedName>
</protein>
<evidence type="ECO:0000256" key="2">
    <source>
        <dbReference type="SAM" id="MobiDB-lite"/>
    </source>
</evidence>
<proteinExistence type="predicted"/>
<dbReference type="SUPFAM" id="SSF54928">
    <property type="entry name" value="RNA-binding domain, RBD"/>
    <property type="match status" value="1"/>
</dbReference>
<dbReference type="SMART" id="SM00360">
    <property type="entry name" value="RRM"/>
    <property type="match status" value="1"/>
</dbReference>
<evidence type="ECO:0000256" key="1">
    <source>
        <dbReference type="PROSITE-ProRule" id="PRU00176"/>
    </source>
</evidence>
<dbReference type="GO" id="GO:0003723">
    <property type="term" value="F:RNA binding"/>
    <property type="evidence" value="ECO:0007669"/>
    <property type="project" value="UniProtKB-UniRule"/>
</dbReference>
<evidence type="ECO:0000313" key="5">
    <source>
        <dbReference type="EMBL" id="CAD8754750.1"/>
    </source>
</evidence>
<feature type="region of interest" description="Disordered" evidence="2">
    <location>
        <begin position="448"/>
        <end position="487"/>
    </location>
</feature>
<evidence type="ECO:0000259" key="4">
    <source>
        <dbReference type="PROSITE" id="PS50102"/>
    </source>
</evidence>
<feature type="region of interest" description="Disordered" evidence="2">
    <location>
        <begin position="271"/>
        <end position="292"/>
    </location>
</feature>
<gene>
    <name evidence="5" type="ORF">HAND1043_LOCUS21258</name>
</gene>
<feature type="region of interest" description="Disordered" evidence="2">
    <location>
        <begin position="406"/>
        <end position="427"/>
    </location>
</feature>
<dbReference type="PANTHER" id="PTHR48038:SF1">
    <property type="entry name" value="RIBONUCLEOPROTEIN RB97D"/>
    <property type="match status" value="1"/>
</dbReference>
<dbReference type="InterPro" id="IPR012677">
    <property type="entry name" value="Nucleotide-bd_a/b_plait_sf"/>
</dbReference>
<feature type="chain" id="PRO_5030159938" description="RRM domain-containing protein" evidence="3">
    <location>
        <begin position="37"/>
        <end position="589"/>
    </location>
</feature>
<accession>A0A6U2DDX8</accession>
<dbReference type="InterPro" id="IPR035979">
    <property type="entry name" value="RBD_domain_sf"/>
</dbReference>
<dbReference type="CDD" id="cd00590">
    <property type="entry name" value="RRM_SF"/>
    <property type="match status" value="1"/>
</dbReference>
<dbReference type="PANTHER" id="PTHR48038">
    <property type="entry name" value="RIBONUCLEOPROTEIN RB97D"/>
    <property type="match status" value="1"/>
</dbReference>
<organism evidence="5">
    <name type="scientific">Hemiselmis andersenii</name>
    <name type="common">Cryptophyte alga</name>
    <dbReference type="NCBI Taxonomy" id="464988"/>
    <lineage>
        <taxon>Eukaryota</taxon>
        <taxon>Cryptophyceae</taxon>
        <taxon>Cryptomonadales</taxon>
        <taxon>Hemiselmidaceae</taxon>
        <taxon>Hemiselmis</taxon>
    </lineage>
</organism>
<dbReference type="GO" id="GO:0003677">
    <property type="term" value="F:DNA binding"/>
    <property type="evidence" value="ECO:0007669"/>
    <property type="project" value="InterPro"/>
</dbReference>
<reference evidence="5" key="1">
    <citation type="submission" date="2021-01" db="EMBL/GenBank/DDBJ databases">
        <authorList>
            <person name="Corre E."/>
            <person name="Pelletier E."/>
            <person name="Niang G."/>
            <person name="Scheremetjew M."/>
            <person name="Finn R."/>
            <person name="Kale V."/>
            <person name="Holt S."/>
            <person name="Cochrane G."/>
            <person name="Meng A."/>
            <person name="Brown T."/>
            <person name="Cohen L."/>
        </authorList>
    </citation>
    <scope>NUCLEOTIDE SEQUENCE</scope>
    <source>
        <strain evidence="5">CCMP441</strain>
    </source>
</reference>
<feature type="region of interest" description="Disordered" evidence="2">
    <location>
        <begin position="517"/>
        <end position="589"/>
    </location>
</feature>
<keyword evidence="3" id="KW-0732">Signal</keyword>
<dbReference type="InterPro" id="IPR000504">
    <property type="entry name" value="RRM_dom"/>
</dbReference>
<keyword evidence="1" id="KW-0694">RNA-binding</keyword>
<dbReference type="PRINTS" id="PR00929">
    <property type="entry name" value="ATHOOK"/>
</dbReference>
<dbReference type="Pfam" id="PF00076">
    <property type="entry name" value="RRM_1"/>
    <property type="match status" value="1"/>
</dbReference>
<dbReference type="Gene3D" id="3.30.70.330">
    <property type="match status" value="1"/>
</dbReference>